<dbReference type="InterPro" id="IPR001375">
    <property type="entry name" value="Peptidase_S9_cat"/>
</dbReference>
<name>A0A645CZI9_9ZZZZ</name>
<reference evidence="4" key="1">
    <citation type="submission" date="2019-08" db="EMBL/GenBank/DDBJ databases">
        <authorList>
            <person name="Kucharzyk K."/>
            <person name="Murdoch R.W."/>
            <person name="Higgins S."/>
            <person name="Loffler F."/>
        </authorList>
    </citation>
    <scope>NUCLEOTIDE SEQUENCE</scope>
</reference>
<protein>
    <submittedName>
        <fullName evidence="4">Acetylxylan esterase</fullName>
        <ecNumber evidence="4">3.1.1.72</ecNumber>
    </submittedName>
</protein>
<dbReference type="PANTHER" id="PTHR48081">
    <property type="entry name" value="AB HYDROLASE SUPERFAMILY PROTEIN C4A8.06C"/>
    <property type="match status" value="1"/>
</dbReference>
<comment type="caution">
    <text evidence="4">The sequence shown here is derived from an EMBL/GenBank/DDBJ whole genome shotgun (WGS) entry which is preliminary data.</text>
</comment>
<dbReference type="InterPro" id="IPR049492">
    <property type="entry name" value="BD-FAE-like_dom"/>
</dbReference>
<evidence type="ECO:0000256" key="1">
    <source>
        <dbReference type="ARBA" id="ARBA00022801"/>
    </source>
</evidence>
<dbReference type="EC" id="3.1.1.72" evidence="4"/>
<dbReference type="InterPro" id="IPR050300">
    <property type="entry name" value="GDXG_lipolytic_enzyme"/>
</dbReference>
<accession>A0A645CZI9</accession>
<dbReference type="AlphaFoldDB" id="A0A645CZI9"/>
<dbReference type="Pfam" id="PF00326">
    <property type="entry name" value="Peptidase_S9"/>
    <property type="match status" value="1"/>
</dbReference>
<dbReference type="EMBL" id="VSSQ01031659">
    <property type="protein sequence ID" value="MPM82630.1"/>
    <property type="molecule type" value="Genomic_DNA"/>
</dbReference>
<feature type="domain" description="Peptidase S9 prolyl oligopeptidase catalytic" evidence="2">
    <location>
        <begin position="165"/>
        <end position="212"/>
    </location>
</feature>
<gene>
    <name evidence="4" type="primary">axeA1_2</name>
    <name evidence="4" type="ORF">SDC9_129692</name>
</gene>
<dbReference type="InterPro" id="IPR029058">
    <property type="entry name" value="AB_hydrolase_fold"/>
</dbReference>
<keyword evidence="1 4" id="KW-0378">Hydrolase</keyword>
<dbReference type="Gene3D" id="3.40.50.1820">
    <property type="entry name" value="alpha/beta hydrolase"/>
    <property type="match status" value="1"/>
</dbReference>
<sequence>MINGVVNPTGDEAVTLTYYAHGQADKLSNVARRPAVLVLPGGGYEHCSDRESEPVALSFLGAGYQAFVLRYSLGERSAWPRPLADAEAAMQTIIDHADQWGVDPDRIVVAGFSAGGHLAASLGVFGRIRPARLILIYPVTTEDTLKVCVAASHNAPDLLAAVDAGTPATFLAHTADDETVPVTDSLAFAERLHAANVPFELHVFPSGPHGLALGTAFTSTGRPEMENPGFAQWLGLAVNWLRREFPIG</sequence>
<evidence type="ECO:0000313" key="4">
    <source>
        <dbReference type="EMBL" id="MPM82630.1"/>
    </source>
</evidence>
<dbReference type="PANTHER" id="PTHR48081:SF6">
    <property type="entry name" value="PEPTIDASE S9 PROLYL OLIGOPEPTIDASE CATALYTIC DOMAIN-CONTAINING PROTEIN"/>
    <property type="match status" value="1"/>
</dbReference>
<feature type="domain" description="BD-FAE-like" evidence="3">
    <location>
        <begin position="32"/>
        <end position="125"/>
    </location>
</feature>
<dbReference type="SUPFAM" id="SSF53474">
    <property type="entry name" value="alpha/beta-Hydrolases"/>
    <property type="match status" value="1"/>
</dbReference>
<evidence type="ECO:0000259" key="3">
    <source>
        <dbReference type="Pfam" id="PF20434"/>
    </source>
</evidence>
<proteinExistence type="predicted"/>
<organism evidence="4">
    <name type="scientific">bioreactor metagenome</name>
    <dbReference type="NCBI Taxonomy" id="1076179"/>
    <lineage>
        <taxon>unclassified sequences</taxon>
        <taxon>metagenomes</taxon>
        <taxon>ecological metagenomes</taxon>
    </lineage>
</organism>
<dbReference type="GO" id="GO:0046555">
    <property type="term" value="F:acetylxylan esterase activity"/>
    <property type="evidence" value="ECO:0007669"/>
    <property type="project" value="UniProtKB-EC"/>
</dbReference>
<evidence type="ECO:0000259" key="2">
    <source>
        <dbReference type="Pfam" id="PF00326"/>
    </source>
</evidence>
<dbReference type="Pfam" id="PF20434">
    <property type="entry name" value="BD-FAE"/>
    <property type="match status" value="1"/>
</dbReference>